<protein>
    <submittedName>
        <fullName evidence="2">Antitoxin VapB32</fullName>
    </submittedName>
</protein>
<evidence type="ECO:0000313" key="3">
    <source>
        <dbReference type="Proteomes" id="UP000276899"/>
    </source>
</evidence>
<feature type="region of interest" description="Disordered" evidence="1">
    <location>
        <begin position="49"/>
        <end position="69"/>
    </location>
</feature>
<dbReference type="RefSeq" id="WP_026427605.1">
    <property type="nucleotide sequence ID" value="NZ_CBCRWE010000017.1"/>
</dbReference>
<reference evidence="2 3" key="1">
    <citation type="submission" date="2018-12" db="EMBL/GenBank/DDBJ databases">
        <authorList>
            <consortium name="Pathogen Informatics"/>
        </authorList>
    </citation>
    <scope>NUCLEOTIDE SEQUENCE [LARGE SCALE GENOMIC DNA]</scope>
    <source>
        <strain evidence="2 3">NCTC11923</strain>
    </source>
</reference>
<name>A0A448KDA7_9ACTO</name>
<dbReference type="Proteomes" id="UP000276899">
    <property type="component" value="Chromosome"/>
</dbReference>
<keyword evidence="3" id="KW-1185">Reference proteome</keyword>
<dbReference type="InterPro" id="IPR019239">
    <property type="entry name" value="VapB_antitoxin"/>
</dbReference>
<proteinExistence type="predicted"/>
<dbReference type="AlphaFoldDB" id="A0A448KDA7"/>
<dbReference type="KEGG" id="asla:NCTC11923_01562"/>
<dbReference type="Pfam" id="PF09957">
    <property type="entry name" value="VapB_antitoxin"/>
    <property type="match status" value="1"/>
</dbReference>
<accession>A0A448KDA7</accession>
<organism evidence="2 3">
    <name type="scientific">Actinomyces slackii</name>
    <dbReference type="NCBI Taxonomy" id="52774"/>
    <lineage>
        <taxon>Bacteria</taxon>
        <taxon>Bacillati</taxon>
        <taxon>Actinomycetota</taxon>
        <taxon>Actinomycetes</taxon>
        <taxon>Actinomycetales</taxon>
        <taxon>Actinomycetaceae</taxon>
        <taxon>Actinomyces</taxon>
    </lineage>
</organism>
<sequence length="69" mass="7577">MRTTITLDDDLVERASELTGITERAALVRQAVSTLIRVESSRRLIALGGSDPAAEAAPRHRGMRDRQDC</sequence>
<dbReference type="STRING" id="1278298.GCA_000428685_00572"/>
<gene>
    <name evidence="2" type="ORF">NCTC11923_01562</name>
</gene>
<dbReference type="EMBL" id="LR134363">
    <property type="protein sequence ID" value="VEG74913.1"/>
    <property type="molecule type" value="Genomic_DNA"/>
</dbReference>
<evidence type="ECO:0000313" key="2">
    <source>
        <dbReference type="EMBL" id="VEG74913.1"/>
    </source>
</evidence>
<evidence type="ECO:0000256" key="1">
    <source>
        <dbReference type="SAM" id="MobiDB-lite"/>
    </source>
</evidence>